<evidence type="ECO:0000313" key="3">
    <source>
        <dbReference type="Proteomes" id="UP001649381"/>
    </source>
</evidence>
<keyword evidence="3" id="KW-1185">Reference proteome</keyword>
<dbReference type="InterPro" id="IPR002545">
    <property type="entry name" value="CheW-lke_dom"/>
</dbReference>
<dbReference type="PANTHER" id="PTHR22617:SF23">
    <property type="entry name" value="CHEMOTAXIS PROTEIN CHEW"/>
    <property type="match status" value="1"/>
</dbReference>
<dbReference type="SUPFAM" id="SSF50341">
    <property type="entry name" value="CheW-like"/>
    <property type="match status" value="1"/>
</dbReference>
<dbReference type="PROSITE" id="PS50851">
    <property type="entry name" value="CHEW"/>
    <property type="match status" value="1"/>
</dbReference>
<dbReference type="RefSeq" id="WP_236336346.1">
    <property type="nucleotide sequence ID" value="NZ_JAKIJS010000001.1"/>
</dbReference>
<dbReference type="EMBL" id="JAKIJS010000001">
    <property type="protein sequence ID" value="MCF6138711.1"/>
    <property type="molecule type" value="Genomic_DNA"/>
</dbReference>
<dbReference type="Gene3D" id="2.30.30.40">
    <property type="entry name" value="SH3 Domains"/>
    <property type="match status" value="1"/>
</dbReference>
<dbReference type="Proteomes" id="UP001649381">
    <property type="component" value="Unassembled WGS sequence"/>
</dbReference>
<organism evidence="2 3">
    <name type="scientific">Pseudalkalibacillus berkeleyi</name>
    <dbReference type="NCBI Taxonomy" id="1069813"/>
    <lineage>
        <taxon>Bacteria</taxon>
        <taxon>Bacillati</taxon>
        <taxon>Bacillota</taxon>
        <taxon>Bacilli</taxon>
        <taxon>Bacillales</taxon>
        <taxon>Fictibacillaceae</taxon>
        <taxon>Pseudalkalibacillus</taxon>
    </lineage>
</organism>
<feature type="domain" description="CheW-like" evidence="1">
    <location>
        <begin position="3"/>
        <end position="141"/>
    </location>
</feature>
<comment type="caution">
    <text evidence="2">The sequence shown here is derived from an EMBL/GenBank/DDBJ whole genome shotgun (WGS) entry which is preliminary data.</text>
</comment>
<gene>
    <name evidence="2" type="ORF">L2716_13325</name>
</gene>
<name>A0ABS9H460_9BACL</name>
<dbReference type="SMART" id="SM00260">
    <property type="entry name" value="CheW"/>
    <property type="match status" value="1"/>
</dbReference>
<dbReference type="Pfam" id="PF01584">
    <property type="entry name" value="CheW"/>
    <property type="match status" value="1"/>
</dbReference>
<protein>
    <submittedName>
        <fullName evidence="2">Chemotaxis protein CheW</fullName>
    </submittedName>
</protein>
<accession>A0ABS9H460</accession>
<evidence type="ECO:0000259" key="1">
    <source>
        <dbReference type="PROSITE" id="PS50851"/>
    </source>
</evidence>
<dbReference type="Gene3D" id="2.40.50.180">
    <property type="entry name" value="CheA-289, Domain 4"/>
    <property type="match status" value="1"/>
</dbReference>
<reference evidence="2 3" key="1">
    <citation type="submission" date="2022-01" db="EMBL/GenBank/DDBJ databases">
        <title>Alkalihalobacillus sp. EGI L200015, a novel bacterium isolated from a salt lake sediment.</title>
        <authorList>
            <person name="Gao L."/>
            <person name="Fang B.-Z."/>
            <person name="Li W.-J."/>
        </authorList>
    </citation>
    <scope>NUCLEOTIDE SEQUENCE [LARGE SCALE GENOMIC DNA]</scope>
    <source>
        <strain evidence="2 3">KCTC 12718</strain>
    </source>
</reference>
<dbReference type="InterPro" id="IPR036061">
    <property type="entry name" value="CheW-like_dom_sf"/>
</dbReference>
<proteinExistence type="predicted"/>
<evidence type="ECO:0000313" key="2">
    <source>
        <dbReference type="EMBL" id="MCF6138711.1"/>
    </source>
</evidence>
<dbReference type="PANTHER" id="PTHR22617">
    <property type="entry name" value="CHEMOTAXIS SENSOR HISTIDINE KINASE-RELATED"/>
    <property type="match status" value="1"/>
</dbReference>
<sequence length="141" mass="15879">MSKKKVIVFNIGTQEYCLDIEKVTSIERMQSVTELPLSEAYMKGVINLRGNVIPIISLKEKFFQVVDETDSETRIIIVPLDDGTEVGVIVDQATDVLDVDIDQIQPYDGRINSIQKEFIEGVVNLDERILVLLDIEKVLVA</sequence>
<dbReference type="InterPro" id="IPR039315">
    <property type="entry name" value="CheW"/>
</dbReference>